<keyword evidence="4 6" id="KW-1133">Transmembrane helix</keyword>
<dbReference type="EMBL" id="SIRE01000006">
    <property type="protein sequence ID" value="TBL79855.1"/>
    <property type="molecule type" value="Genomic_DNA"/>
</dbReference>
<gene>
    <name evidence="8" type="ORF">EYB31_09665</name>
</gene>
<dbReference type="InterPro" id="IPR036259">
    <property type="entry name" value="MFS_trans_sf"/>
</dbReference>
<feature type="transmembrane region" description="Helical" evidence="6">
    <location>
        <begin position="99"/>
        <end position="117"/>
    </location>
</feature>
<proteinExistence type="predicted"/>
<dbReference type="InterPro" id="IPR011701">
    <property type="entry name" value="MFS"/>
</dbReference>
<reference evidence="8 9" key="1">
    <citation type="submission" date="2019-02" db="EMBL/GenBank/DDBJ databases">
        <title>Paenibacillus sp. nov., isolated from surface-sterilized tissue of Thalictrum simplex L.</title>
        <authorList>
            <person name="Tuo L."/>
        </authorList>
    </citation>
    <scope>NUCLEOTIDE SEQUENCE [LARGE SCALE GENOMIC DNA]</scope>
    <source>
        <strain evidence="8 9">N2SHLJ1</strain>
    </source>
</reference>
<dbReference type="OrthoDB" id="9773404at2"/>
<keyword evidence="9" id="KW-1185">Reference proteome</keyword>
<feature type="domain" description="Major facilitator superfamily (MFS) profile" evidence="7">
    <location>
        <begin position="7"/>
        <end position="409"/>
    </location>
</feature>
<feature type="transmembrane region" description="Helical" evidence="6">
    <location>
        <begin position="38"/>
        <end position="61"/>
    </location>
</feature>
<feature type="transmembrane region" description="Helical" evidence="6">
    <location>
        <begin position="253"/>
        <end position="274"/>
    </location>
</feature>
<organism evidence="8 9">
    <name type="scientific">Paenibacillus thalictri</name>
    <dbReference type="NCBI Taxonomy" id="2527873"/>
    <lineage>
        <taxon>Bacteria</taxon>
        <taxon>Bacillati</taxon>
        <taxon>Bacillota</taxon>
        <taxon>Bacilli</taxon>
        <taxon>Bacillales</taxon>
        <taxon>Paenibacillaceae</taxon>
        <taxon>Paenibacillus</taxon>
    </lineage>
</organism>
<feature type="transmembrane region" description="Helical" evidence="6">
    <location>
        <begin position="314"/>
        <end position="335"/>
    </location>
</feature>
<evidence type="ECO:0000256" key="4">
    <source>
        <dbReference type="ARBA" id="ARBA00022989"/>
    </source>
</evidence>
<keyword evidence="5 6" id="KW-0472">Membrane</keyword>
<evidence type="ECO:0000256" key="3">
    <source>
        <dbReference type="ARBA" id="ARBA00022692"/>
    </source>
</evidence>
<dbReference type="GO" id="GO:0005886">
    <property type="term" value="C:plasma membrane"/>
    <property type="evidence" value="ECO:0007669"/>
    <property type="project" value="UniProtKB-SubCell"/>
</dbReference>
<feature type="transmembrane region" description="Helical" evidence="6">
    <location>
        <begin position="286"/>
        <end position="308"/>
    </location>
</feature>
<comment type="caution">
    <text evidence="8">The sequence shown here is derived from an EMBL/GenBank/DDBJ whole genome shotgun (WGS) entry which is preliminary data.</text>
</comment>
<evidence type="ECO:0000256" key="6">
    <source>
        <dbReference type="SAM" id="Phobius"/>
    </source>
</evidence>
<evidence type="ECO:0000256" key="5">
    <source>
        <dbReference type="ARBA" id="ARBA00023136"/>
    </source>
</evidence>
<dbReference type="PANTHER" id="PTHR11662">
    <property type="entry name" value="SOLUTE CARRIER FAMILY 17"/>
    <property type="match status" value="1"/>
</dbReference>
<comment type="subcellular location">
    <subcellularLocation>
        <location evidence="1">Cell membrane</location>
        <topology evidence="1">Multi-pass membrane protein</topology>
    </subcellularLocation>
</comment>
<dbReference type="Gene3D" id="1.20.1250.20">
    <property type="entry name" value="MFS general substrate transporter like domains"/>
    <property type="match status" value="2"/>
</dbReference>
<dbReference type="GO" id="GO:0022857">
    <property type="term" value="F:transmembrane transporter activity"/>
    <property type="evidence" value="ECO:0007669"/>
    <property type="project" value="InterPro"/>
</dbReference>
<keyword evidence="3 6" id="KW-0812">Transmembrane</keyword>
<feature type="transmembrane region" description="Helical" evidence="6">
    <location>
        <begin position="73"/>
        <end position="93"/>
    </location>
</feature>
<evidence type="ECO:0000256" key="1">
    <source>
        <dbReference type="ARBA" id="ARBA00004651"/>
    </source>
</evidence>
<evidence type="ECO:0000313" key="9">
    <source>
        <dbReference type="Proteomes" id="UP000293142"/>
    </source>
</evidence>
<feature type="transmembrane region" description="Helical" evidence="6">
    <location>
        <begin position="347"/>
        <end position="371"/>
    </location>
</feature>
<feature type="transmembrane region" description="Helical" evidence="6">
    <location>
        <begin position="383"/>
        <end position="404"/>
    </location>
</feature>
<dbReference type="Pfam" id="PF07690">
    <property type="entry name" value="MFS_1"/>
    <property type="match status" value="1"/>
</dbReference>
<keyword evidence="2" id="KW-0813">Transport</keyword>
<name>A0A4Q9DUD5_9BACL</name>
<accession>A0A4Q9DUD5</accession>
<feature type="transmembrane region" description="Helical" evidence="6">
    <location>
        <begin position="164"/>
        <end position="183"/>
    </location>
</feature>
<sequence length="423" mass="46008">MLIRWFVLAVLFVSLIVNFVDKSILGLAAEPIMKDLGISFTQLGLIGSGFYWSFPIAAILIGAFTDKLGSHRAISYMLLAWSIIQIAGGFFVSGFTTLFLYRSLLGISEGGFGPAAFKEMFVWFPQNMRGKAATIFNSGAWIGAFALTPLIVMFIQMAGWKHTFIYSGLIGLVVFFVWTVFVPKQNSNLESDRQAGTPETKFKWSEFYPILLSRTCILTLLASFGYFFLLTWMSVWMPLYLVKIAGLSATQMGWASASIGGVMVITGLVFGVISDRIYKKTHNLRTARVLIVGSGMSVGALIITTLYLAHSPVWAVIAFGVGTGLASVIASMSHIVMSHQLPERTAVFSGIIVAVQNMAGIISPAITGYIIDIAGKGNVEQGFGNSLITVGSVLLFTSLLYLFVNPDKSLKSKEKIEPAMSNV</sequence>
<dbReference type="InterPro" id="IPR050382">
    <property type="entry name" value="MFS_Na/Anion_cotransporter"/>
</dbReference>
<dbReference type="AlphaFoldDB" id="A0A4Q9DUD5"/>
<evidence type="ECO:0000259" key="7">
    <source>
        <dbReference type="PROSITE" id="PS50850"/>
    </source>
</evidence>
<feature type="transmembrane region" description="Helical" evidence="6">
    <location>
        <begin position="211"/>
        <end position="233"/>
    </location>
</feature>
<evidence type="ECO:0000256" key="2">
    <source>
        <dbReference type="ARBA" id="ARBA00022448"/>
    </source>
</evidence>
<dbReference type="PROSITE" id="PS50850">
    <property type="entry name" value="MFS"/>
    <property type="match status" value="1"/>
</dbReference>
<feature type="transmembrane region" description="Helical" evidence="6">
    <location>
        <begin position="138"/>
        <end position="158"/>
    </location>
</feature>
<evidence type="ECO:0000313" key="8">
    <source>
        <dbReference type="EMBL" id="TBL79855.1"/>
    </source>
</evidence>
<dbReference type="PANTHER" id="PTHR11662:SF450">
    <property type="entry name" value="BLR1003 PROTEIN"/>
    <property type="match status" value="1"/>
</dbReference>
<dbReference type="InterPro" id="IPR020846">
    <property type="entry name" value="MFS_dom"/>
</dbReference>
<dbReference type="SUPFAM" id="SSF103473">
    <property type="entry name" value="MFS general substrate transporter"/>
    <property type="match status" value="1"/>
</dbReference>
<dbReference type="Proteomes" id="UP000293142">
    <property type="component" value="Unassembled WGS sequence"/>
</dbReference>
<protein>
    <submittedName>
        <fullName evidence="8">MFS transporter</fullName>
    </submittedName>
</protein>